<comment type="caution">
    <text evidence="2">The sequence shown here is derived from an EMBL/GenBank/DDBJ whole genome shotgun (WGS) entry which is preliminary data.</text>
</comment>
<reference evidence="2 3" key="1">
    <citation type="journal article" date="2013" name="PLoS ONE">
        <title>Predicting the Proteins of Angomonas deanei, Strigomonas culicis and Their Respective Endosymbionts Reveals New Aspects of the Trypanosomatidae Family.</title>
        <authorList>
            <person name="Motta M.C."/>
            <person name="Martins A.C."/>
            <person name="de Souza S.S."/>
            <person name="Catta-Preta C.M."/>
            <person name="Silva R."/>
            <person name="Klein C.C."/>
            <person name="de Almeida L.G."/>
            <person name="de Lima Cunha O."/>
            <person name="Ciapina L.P."/>
            <person name="Brocchi M."/>
            <person name="Colabardini A.C."/>
            <person name="de Araujo Lima B."/>
            <person name="Machado C.R."/>
            <person name="de Almeida Soares C.M."/>
            <person name="Probst C.M."/>
            <person name="de Menezes C.B."/>
            <person name="Thompson C.E."/>
            <person name="Bartholomeu D.C."/>
            <person name="Gradia D.F."/>
            <person name="Pavoni D.P."/>
            <person name="Grisard E.C."/>
            <person name="Fantinatti-Garboggini F."/>
            <person name="Marchini F.K."/>
            <person name="Rodrigues-Luiz G.F."/>
            <person name="Wagner G."/>
            <person name="Goldman G.H."/>
            <person name="Fietto J.L."/>
            <person name="Elias M.C."/>
            <person name="Goldman M.H."/>
            <person name="Sagot M.F."/>
            <person name="Pereira M."/>
            <person name="Stoco P.H."/>
            <person name="de Mendonca-Neto R.P."/>
            <person name="Teixeira S.M."/>
            <person name="Maciel T.E."/>
            <person name="de Oliveira Mendes T.A."/>
            <person name="Urmenyi T.P."/>
            <person name="de Souza W."/>
            <person name="Schenkman S."/>
            <person name="de Vasconcelos A.T."/>
        </authorList>
    </citation>
    <scope>NUCLEOTIDE SEQUENCE [LARGE SCALE GENOMIC DNA]</scope>
</reference>
<keyword evidence="3" id="KW-1185">Reference proteome</keyword>
<gene>
    <name evidence="2" type="ORF">STCU_11852</name>
</gene>
<evidence type="ECO:0000313" key="3">
    <source>
        <dbReference type="Proteomes" id="UP000015354"/>
    </source>
</evidence>
<feature type="compositionally biased region" description="Basic and acidic residues" evidence="1">
    <location>
        <begin position="283"/>
        <end position="300"/>
    </location>
</feature>
<dbReference type="Proteomes" id="UP000015354">
    <property type="component" value="Unassembled WGS sequence"/>
</dbReference>
<evidence type="ECO:0000256" key="1">
    <source>
        <dbReference type="SAM" id="MobiDB-lite"/>
    </source>
</evidence>
<feature type="compositionally biased region" description="Polar residues" evidence="1">
    <location>
        <begin position="399"/>
        <end position="413"/>
    </location>
</feature>
<name>S9TCC9_9TRYP</name>
<sequence>MRERVTTPLKDASPTARDRVAMALKDDSQTTRERVMVPLKEASPTARDRVAMALKNDSQTTRERVMAPLKEASPTARDPVAMALKDDSRDRVLSPLKGRLQTTRGPVMSLAARQYSASAAASKRRISTAKLFAARAVVEVAPPPADADGDGAPEDGTALRNQSVVTQPTADRGKYTRQPPRKRSSTTGPVVRGALPKVEKLQVLPAVSREERRADEPAAAETEQADGRGSEACDACAPDNAAVSPSWLHQSAASETRTGAVLPAVPTEAPVELPTPPLRQLRRATDPGDSHTSPPRKECAATDDAAMQPLRRSLTPLQHISSAVSEPLAVRTATDSPEPQPLSDTTHGQRALVDRANSVAASTESVPLPFDRKRPLQPQSLPPPRPAPVETDENRAESACTSDRQNDCPTNANMGPLRSAPRRRPLNRGFVEAPPAEIIVYSRSTKRKLRRATLERKERDNSLL</sequence>
<feature type="compositionally biased region" description="Polar residues" evidence="1">
    <location>
        <begin position="315"/>
        <end position="324"/>
    </location>
</feature>
<dbReference type="EMBL" id="ATMH01011867">
    <property type="protein sequence ID" value="EPY15657.1"/>
    <property type="molecule type" value="Genomic_DNA"/>
</dbReference>
<evidence type="ECO:0000313" key="2">
    <source>
        <dbReference type="EMBL" id="EPY15657.1"/>
    </source>
</evidence>
<dbReference type="AlphaFoldDB" id="S9TCC9"/>
<protein>
    <submittedName>
        <fullName evidence="2">Uncharacterized protein</fullName>
    </submittedName>
</protein>
<proteinExistence type="predicted"/>
<feature type="compositionally biased region" description="Polar residues" evidence="1">
    <location>
        <begin position="159"/>
        <end position="169"/>
    </location>
</feature>
<feature type="region of interest" description="Disordered" evidence="1">
    <location>
        <begin position="142"/>
        <end position="429"/>
    </location>
</feature>
<organism evidence="2 3">
    <name type="scientific">Strigomonas culicis</name>
    <dbReference type="NCBI Taxonomy" id="28005"/>
    <lineage>
        <taxon>Eukaryota</taxon>
        <taxon>Discoba</taxon>
        <taxon>Euglenozoa</taxon>
        <taxon>Kinetoplastea</taxon>
        <taxon>Metakinetoplastina</taxon>
        <taxon>Trypanosomatida</taxon>
        <taxon>Trypanosomatidae</taxon>
        <taxon>Strigomonadinae</taxon>
        <taxon>Strigomonas</taxon>
    </lineage>
</organism>
<accession>S9TCC9</accession>
<feature type="compositionally biased region" description="Polar residues" evidence="1">
    <location>
        <begin position="333"/>
        <end position="348"/>
    </location>
</feature>
<feature type="compositionally biased region" description="Polar residues" evidence="1">
    <location>
        <begin position="247"/>
        <end position="257"/>
    </location>
</feature>
<feature type="region of interest" description="Disordered" evidence="1">
    <location>
        <begin position="40"/>
        <end position="79"/>
    </location>
</feature>